<feature type="transmembrane region" description="Helical" evidence="1">
    <location>
        <begin position="348"/>
        <end position="367"/>
    </location>
</feature>
<evidence type="ECO:0000313" key="3">
    <source>
        <dbReference type="EMBL" id="HJA07867.1"/>
    </source>
</evidence>
<keyword evidence="1" id="KW-1133">Transmembrane helix</keyword>
<proteinExistence type="predicted"/>
<evidence type="ECO:0000256" key="1">
    <source>
        <dbReference type="SAM" id="Phobius"/>
    </source>
</evidence>
<evidence type="ECO:0000259" key="2">
    <source>
        <dbReference type="Pfam" id="PF01970"/>
    </source>
</evidence>
<dbReference type="PANTHER" id="PTHR35342">
    <property type="entry name" value="TRICARBOXYLIC TRANSPORT PROTEIN"/>
    <property type="match status" value="1"/>
</dbReference>
<feature type="transmembrane region" description="Helical" evidence="1">
    <location>
        <begin position="278"/>
        <end position="301"/>
    </location>
</feature>
<feature type="transmembrane region" description="Helical" evidence="1">
    <location>
        <begin position="155"/>
        <end position="171"/>
    </location>
</feature>
<gene>
    <name evidence="3" type="ORF">H9962_01550</name>
</gene>
<feature type="transmembrane region" description="Helical" evidence="1">
    <location>
        <begin position="207"/>
        <end position="227"/>
    </location>
</feature>
<feature type="domain" description="DUF112" evidence="2">
    <location>
        <begin position="29"/>
        <end position="458"/>
    </location>
</feature>
<protein>
    <submittedName>
        <fullName evidence="3">Tripartite tricarboxylate transporter permease</fullName>
    </submittedName>
</protein>
<feature type="transmembrane region" description="Helical" evidence="1">
    <location>
        <begin position="25"/>
        <end position="46"/>
    </location>
</feature>
<name>A0A9D2HAU9_9BACT</name>
<dbReference type="Pfam" id="PF01970">
    <property type="entry name" value="TctA"/>
    <property type="match status" value="1"/>
</dbReference>
<dbReference type="InterPro" id="IPR002823">
    <property type="entry name" value="DUF112_TM"/>
</dbReference>
<accession>A0A9D2HAU9</accession>
<dbReference type="AlphaFoldDB" id="A0A9D2HAU9"/>
<reference evidence="3" key="1">
    <citation type="journal article" date="2021" name="PeerJ">
        <title>Extensive microbial diversity within the chicken gut microbiome revealed by metagenomics and culture.</title>
        <authorList>
            <person name="Gilroy R."/>
            <person name="Ravi A."/>
            <person name="Getino M."/>
            <person name="Pursley I."/>
            <person name="Horton D.L."/>
            <person name="Alikhan N.F."/>
            <person name="Baker D."/>
            <person name="Gharbi K."/>
            <person name="Hall N."/>
            <person name="Watson M."/>
            <person name="Adriaenssens E.M."/>
            <person name="Foster-Nyarko E."/>
            <person name="Jarju S."/>
            <person name="Secka A."/>
            <person name="Antonio M."/>
            <person name="Oren A."/>
            <person name="Chaudhuri R.R."/>
            <person name="La Ragione R."/>
            <person name="Hildebrand F."/>
            <person name="Pallen M.J."/>
        </authorList>
    </citation>
    <scope>NUCLEOTIDE SEQUENCE</scope>
    <source>
        <strain evidence="3">CHK186-16707</strain>
    </source>
</reference>
<keyword evidence="1" id="KW-0472">Membrane</keyword>
<feature type="transmembrane region" description="Helical" evidence="1">
    <location>
        <begin position="177"/>
        <end position="195"/>
    </location>
</feature>
<reference evidence="3" key="2">
    <citation type="submission" date="2021-04" db="EMBL/GenBank/DDBJ databases">
        <authorList>
            <person name="Gilroy R."/>
        </authorList>
    </citation>
    <scope>NUCLEOTIDE SEQUENCE</scope>
    <source>
        <strain evidence="3">CHK186-16707</strain>
    </source>
</reference>
<dbReference type="Proteomes" id="UP000824225">
    <property type="component" value="Unassembled WGS sequence"/>
</dbReference>
<feature type="transmembrane region" description="Helical" evidence="1">
    <location>
        <begin position="409"/>
        <end position="427"/>
    </location>
</feature>
<evidence type="ECO:0000313" key="4">
    <source>
        <dbReference type="Proteomes" id="UP000824225"/>
    </source>
</evidence>
<dbReference type="PANTHER" id="PTHR35342:SF5">
    <property type="entry name" value="TRICARBOXYLIC TRANSPORT PROTEIN"/>
    <property type="match status" value="1"/>
</dbReference>
<sequence>MSAGFDAAALSGMTQGVLAVAGDPLMWGLVLLGCVLGMVVGVLPGFGPPAAMALLFPLVYVLEPLPGITLLAGIFYGAKYGGAVTSILLGVPGEADAVATLFEGHPLAQAGRAKQALAAATLASFTGGMAATLGLAALAPLLGAAALYFGPGQRALLMVGALALVVLLGPGDPRKNLGMVFLGLALALVGLDPVHGAERLTFGSWRLMNGIELTSLLLGVFGLGDILDTLLTPPAPAPLRPVESAGATSLVPKSRTAAENEPVRPSWRLLFPALRGTAIGFATGLVPCGAGMTASFASYALEKRLAPDRARFGRGAWSGLVGPEASNNAAAVASFAPLLLLGLPTNPITAALLGALTVGGVVPGPLLPERQPVFYWGLATSLILGNLLLLFLGLGLARVWAGLARLPYRLLWPFILLLCLTGSYMGAGGPEGPVQCILFGGLSVLLRRRGFAPAPLVLAFVLGPNLETHMVQILMGGL</sequence>
<feature type="transmembrane region" description="Helical" evidence="1">
    <location>
        <begin position="373"/>
        <end position="397"/>
    </location>
</feature>
<organism evidence="3 4">
    <name type="scientific">Candidatus Mailhella merdigallinarum</name>
    <dbReference type="NCBI Taxonomy" id="2838658"/>
    <lineage>
        <taxon>Bacteria</taxon>
        <taxon>Pseudomonadati</taxon>
        <taxon>Thermodesulfobacteriota</taxon>
        <taxon>Desulfovibrionia</taxon>
        <taxon>Desulfovibrionales</taxon>
        <taxon>Desulfovibrionaceae</taxon>
        <taxon>Mailhella</taxon>
    </lineage>
</organism>
<dbReference type="EMBL" id="DXAN01000003">
    <property type="protein sequence ID" value="HJA07867.1"/>
    <property type="molecule type" value="Genomic_DNA"/>
</dbReference>
<keyword evidence="1" id="KW-0812">Transmembrane</keyword>
<feature type="transmembrane region" description="Helical" evidence="1">
    <location>
        <begin position="53"/>
        <end position="76"/>
    </location>
</feature>
<comment type="caution">
    <text evidence="3">The sequence shown here is derived from an EMBL/GenBank/DDBJ whole genome shotgun (WGS) entry which is preliminary data.</text>
</comment>